<name>A0A656JQK9_PSESF</name>
<organism evidence="1 2">
    <name type="scientific">Pseudomonas syringae pv. actinidiae ICMP 19096</name>
    <dbReference type="NCBI Taxonomy" id="1194405"/>
    <lineage>
        <taxon>Bacteria</taxon>
        <taxon>Pseudomonadati</taxon>
        <taxon>Pseudomonadota</taxon>
        <taxon>Gammaproteobacteria</taxon>
        <taxon>Pseudomonadales</taxon>
        <taxon>Pseudomonadaceae</taxon>
        <taxon>Pseudomonas</taxon>
        <taxon>Pseudomonas syringae</taxon>
    </lineage>
</organism>
<gene>
    <name evidence="1" type="ORF">A245_33083</name>
</gene>
<evidence type="ECO:0000313" key="2">
    <source>
        <dbReference type="Proteomes" id="UP000018849"/>
    </source>
</evidence>
<reference evidence="1 2" key="1">
    <citation type="journal article" date="2013" name="PLoS Pathog.">
        <title>Genomic analysis of the Kiwifruit pathogen Pseudomonas syringae pv. actinidiae provides insight into the origins of an emergent plant disease.</title>
        <authorList>
            <person name="McCann H.C."/>
            <person name="Rikkerink E.H."/>
            <person name="Bertels F."/>
            <person name="Fiers M."/>
            <person name="Lu A."/>
            <person name="Rees-George J."/>
            <person name="Andersen M.T."/>
            <person name="Gleave A.P."/>
            <person name="Haubold B."/>
            <person name="Wohlers M.W."/>
            <person name="Guttman D.S."/>
            <person name="Wang P.W."/>
            <person name="Straub C."/>
            <person name="Vanneste J.L."/>
            <person name="Rainey P.B."/>
            <person name="Templeton M.D."/>
        </authorList>
    </citation>
    <scope>NUCLEOTIDE SEQUENCE [LARGE SCALE GENOMIC DNA]</scope>
    <source>
        <strain evidence="1 2">ICMP 19096</strain>
    </source>
</reference>
<protein>
    <submittedName>
        <fullName evidence="1">Autotransporter</fullName>
    </submittedName>
</protein>
<dbReference type="Proteomes" id="UP000018849">
    <property type="component" value="Unassembled WGS sequence"/>
</dbReference>
<dbReference type="AlphaFoldDB" id="A0A656JQK9"/>
<dbReference type="InterPro" id="IPR011050">
    <property type="entry name" value="Pectin_lyase_fold/virulence"/>
</dbReference>
<sequence length="107" mass="10374">NSLSGATTVQAGRLAVNGNLGNSIVSVQQGATLGGNGTVGGIKVAQGGVVAPGNSVGQLNVNGDVNLAQGAAYQVESDANANADRIVASGRATINNSTLSLVEGGNW</sequence>
<feature type="non-terminal residue" evidence="1">
    <location>
        <position position="1"/>
    </location>
</feature>
<dbReference type="EMBL" id="AOKF01002834">
    <property type="protein sequence ID" value="EPN44487.1"/>
    <property type="molecule type" value="Genomic_DNA"/>
</dbReference>
<accession>A0A656JQK9</accession>
<comment type="caution">
    <text evidence="1">The sequence shown here is derived from an EMBL/GenBank/DDBJ whole genome shotgun (WGS) entry which is preliminary data.</text>
</comment>
<evidence type="ECO:0000313" key="1">
    <source>
        <dbReference type="EMBL" id="EPN44487.1"/>
    </source>
</evidence>
<dbReference type="SUPFAM" id="SSF51126">
    <property type="entry name" value="Pectin lyase-like"/>
    <property type="match status" value="1"/>
</dbReference>
<feature type="non-terminal residue" evidence="1">
    <location>
        <position position="107"/>
    </location>
</feature>
<proteinExistence type="predicted"/>